<dbReference type="PROSITE" id="PS50188">
    <property type="entry name" value="B302_SPRY"/>
    <property type="match status" value="1"/>
</dbReference>
<evidence type="ECO:0000313" key="5">
    <source>
        <dbReference type="Proteomes" id="UP001190640"/>
    </source>
</evidence>
<dbReference type="InterPro" id="IPR043136">
    <property type="entry name" value="B30.2/SPRY_sf"/>
</dbReference>
<dbReference type="InterPro" id="IPR006574">
    <property type="entry name" value="PRY"/>
</dbReference>
<evidence type="ECO:0000256" key="1">
    <source>
        <dbReference type="ARBA" id="ARBA00009651"/>
    </source>
</evidence>
<dbReference type="FunFam" id="2.60.120.920:FF:000004">
    <property type="entry name" value="Butyrophilin subfamily 1 member A1"/>
    <property type="match status" value="1"/>
</dbReference>
<evidence type="ECO:0000256" key="3">
    <source>
        <dbReference type="ARBA" id="ARBA00034460"/>
    </source>
</evidence>
<dbReference type="CDD" id="cd13733">
    <property type="entry name" value="SPRY_PRY_C-I_1"/>
    <property type="match status" value="1"/>
</dbReference>
<dbReference type="Proteomes" id="UP001190640">
    <property type="component" value="Chromosome 12"/>
</dbReference>
<dbReference type="Pfam" id="PF00622">
    <property type="entry name" value="SPRY"/>
    <property type="match status" value="1"/>
</dbReference>
<feature type="domain" description="B30.2/SPRY" evidence="4">
    <location>
        <begin position="105"/>
        <end position="299"/>
    </location>
</feature>
<dbReference type="InterPro" id="IPR003879">
    <property type="entry name" value="Butyrophylin_SPRY"/>
</dbReference>
<protein>
    <submittedName>
        <fullName evidence="6 7">Tripartite motif-containing protein 72-like isoform X1</fullName>
    </submittedName>
</protein>
<comment type="function">
    <text evidence="3">Neurotoxin that produces dose-dependent hypolocomotion and hyperalgesia in mice. May directly act on the central nervous system, as it is 6500-fold more potent when administered intracerebroventricularly than intraperitoneal.</text>
</comment>
<dbReference type="InterPro" id="IPR050143">
    <property type="entry name" value="TRIM/RBCC"/>
</dbReference>
<evidence type="ECO:0000259" key="4">
    <source>
        <dbReference type="PROSITE" id="PS50188"/>
    </source>
</evidence>
<dbReference type="SUPFAM" id="SSF49899">
    <property type="entry name" value="Concanavalin A-like lectins/glucanases"/>
    <property type="match status" value="1"/>
</dbReference>
<dbReference type="RefSeq" id="XP_054848845.1">
    <property type="nucleotide sequence ID" value="XM_054992870.1"/>
</dbReference>
<evidence type="ECO:0000313" key="7">
    <source>
        <dbReference type="RefSeq" id="XP_054848846.1"/>
    </source>
</evidence>
<dbReference type="Pfam" id="PF13765">
    <property type="entry name" value="PRY"/>
    <property type="match status" value="1"/>
</dbReference>
<dbReference type="SMART" id="SM00589">
    <property type="entry name" value="PRY"/>
    <property type="match status" value="1"/>
</dbReference>
<reference evidence="6 7" key="1">
    <citation type="submission" date="2025-04" db="UniProtKB">
        <authorList>
            <consortium name="RefSeq"/>
        </authorList>
    </citation>
    <scope>IDENTIFICATION</scope>
    <source>
        <tissue evidence="6 7">Blood</tissue>
    </source>
</reference>
<dbReference type="InterPro" id="IPR003877">
    <property type="entry name" value="SPRY_dom"/>
</dbReference>
<dbReference type="InterPro" id="IPR013320">
    <property type="entry name" value="ConA-like_dom_sf"/>
</dbReference>
<dbReference type="RefSeq" id="XP_054848846.1">
    <property type="nucleotide sequence ID" value="XM_054992871.1"/>
</dbReference>
<comment type="similarity">
    <text evidence="1">Belongs to the ohanin/vespryn family.</text>
</comment>
<sequence>MGAATAPSSILIIAVKIVFILEKVLFGKGSLSLAGPTFVQLSCVIMCVTDLKTISANEDFIFDPTLKLTKTKLVHGAPSEQECILDFLGHHSCLLIFQLNVILFFPEKLKEEKEFWHAHSYRENVVFDPETAHSRLEVSEDGKCVKDTGNVSCVSKNEKRFSTLIFILAKDGFSKGKHYWEVEVGPKKNWILGVVSESISRTERISFSPDNGCWVIKLEDGKYYWDQENYLFLKVNEKPTKIGIFLNLSDKSLVFYDVHRKIKLYTFTICDNFSGKLYPFFSTGLEMDSLPLRISPWFEEDC</sequence>
<evidence type="ECO:0000256" key="2">
    <source>
        <dbReference type="ARBA" id="ARBA00022699"/>
    </source>
</evidence>
<dbReference type="GeneID" id="129338553"/>
<dbReference type="Gene3D" id="2.60.120.920">
    <property type="match status" value="1"/>
</dbReference>
<dbReference type="KEGG" id="emc:129338553"/>
<dbReference type="AlphaFoldDB" id="A0AA97K5C5"/>
<organism evidence="5 7">
    <name type="scientific">Eublepharis macularius</name>
    <name type="common">Leopard gecko</name>
    <name type="synonym">Cyrtodactylus macularius</name>
    <dbReference type="NCBI Taxonomy" id="481883"/>
    <lineage>
        <taxon>Eukaryota</taxon>
        <taxon>Metazoa</taxon>
        <taxon>Chordata</taxon>
        <taxon>Craniata</taxon>
        <taxon>Vertebrata</taxon>
        <taxon>Euteleostomi</taxon>
        <taxon>Lepidosauria</taxon>
        <taxon>Squamata</taxon>
        <taxon>Bifurcata</taxon>
        <taxon>Gekkota</taxon>
        <taxon>Eublepharidae</taxon>
        <taxon>Eublepharinae</taxon>
        <taxon>Eublepharis</taxon>
    </lineage>
</organism>
<gene>
    <name evidence="6 7" type="primary">LOC129338553</name>
</gene>
<name>A0AA97K5C5_EUBMA</name>
<dbReference type="PRINTS" id="PR01407">
    <property type="entry name" value="BUTYPHLNCDUF"/>
</dbReference>
<dbReference type="InterPro" id="IPR001870">
    <property type="entry name" value="B30.2/SPRY"/>
</dbReference>
<keyword evidence="2" id="KW-0800">Toxin</keyword>
<keyword evidence="2" id="KW-0528">Neurotoxin</keyword>
<keyword evidence="5" id="KW-1185">Reference proteome</keyword>
<dbReference type="PANTHER" id="PTHR24103">
    <property type="entry name" value="E3 UBIQUITIN-PROTEIN LIGASE TRIM"/>
    <property type="match status" value="1"/>
</dbReference>
<dbReference type="SMART" id="SM00449">
    <property type="entry name" value="SPRY"/>
    <property type="match status" value="1"/>
</dbReference>
<accession>A0AA97K5C5</accession>
<evidence type="ECO:0000313" key="6">
    <source>
        <dbReference type="RefSeq" id="XP_054848845.1"/>
    </source>
</evidence>
<proteinExistence type="inferred from homology"/>